<comment type="similarity">
    <text evidence="1">Belongs to the RelE toxin family.</text>
</comment>
<dbReference type="PANTHER" id="PTHR33755:SF6">
    <property type="entry name" value="PLASMID STABILIZATION SYSTEM PROTEIN"/>
    <property type="match status" value="1"/>
</dbReference>
<keyword evidence="4" id="KW-1185">Reference proteome</keyword>
<keyword evidence="2" id="KW-1277">Toxin-antitoxin system</keyword>
<comment type="caution">
    <text evidence="3">The sequence shown here is derived from an EMBL/GenBank/DDBJ whole genome shotgun (WGS) entry which is preliminary data.</text>
</comment>
<dbReference type="Gene3D" id="3.30.2310.20">
    <property type="entry name" value="RelE-like"/>
    <property type="match status" value="1"/>
</dbReference>
<dbReference type="PANTHER" id="PTHR33755">
    <property type="entry name" value="TOXIN PARE1-RELATED"/>
    <property type="match status" value="1"/>
</dbReference>
<dbReference type="AlphaFoldDB" id="A0A8J7U3G7"/>
<accession>A0A8J7U3G7</accession>
<dbReference type="Proteomes" id="UP000664417">
    <property type="component" value="Unassembled WGS sequence"/>
</dbReference>
<dbReference type="InterPro" id="IPR007712">
    <property type="entry name" value="RelE/ParE_toxin"/>
</dbReference>
<dbReference type="InterPro" id="IPR035093">
    <property type="entry name" value="RelE/ParE_toxin_dom_sf"/>
</dbReference>
<evidence type="ECO:0000256" key="1">
    <source>
        <dbReference type="ARBA" id="ARBA00006226"/>
    </source>
</evidence>
<evidence type="ECO:0000256" key="2">
    <source>
        <dbReference type="ARBA" id="ARBA00022649"/>
    </source>
</evidence>
<evidence type="ECO:0000313" key="3">
    <source>
        <dbReference type="EMBL" id="MBO1318328.1"/>
    </source>
</evidence>
<gene>
    <name evidence="3" type="ORF">J3U88_07670</name>
</gene>
<proteinExistence type="inferred from homology"/>
<sequence>MRTITAFLAAKNPAAAQEVVSRVSASIESLLIFPQKGRPAKSGTRELVIPKTSYIVPYRIKGDQTELLHVFHTHRKPPRQWEAA</sequence>
<protein>
    <submittedName>
        <fullName evidence="3">Type II toxin-antitoxin system RelE/ParE family toxin</fullName>
    </submittedName>
</protein>
<dbReference type="Pfam" id="PF05016">
    <property type="entry name" value="ParE_toxin"/>
    <property type="match status" value="1"/>
</dbReference>
<organism evidence="3 4">
    <name type="scientific">Acanthopleuribacter pedis</name>
    <dbReference type="NCBI Taxonomy" id="442870"/>
    <lineage>
        <taxon>Bacteria</taxon>
        <taxon>Pseudomonadati</taxon>
        <taxon>Acidobacteriota</taxon>
        <taxon>Holophagae</taxon>
        <taxon>Acanthopleuribacterales</taxon>
        <taxon>Acanthopleuribacteraceae</taxon>
        <taxon>Acanthopleuribacter</taxon>
    </lineage>
</organism>
<dbReference type="EMBL" id="JAFREP010000005">
    <property type="protein sequence ID" value="MBO1318328.1"/>
    <property type="molecule type" value="Genomic_DNA"/>
</dbReference>
<reference evidence="3" key="1">
    <citation type="submission" date="2021-03" db="EMBL/GenBank/DDBJ databases">
        <authorList>
            <person name="Wang G."/>
        </authorList>
    </citation>
    <scope>NUCLEOTIDE SEQUENCE</scope>
    <source>
        <strain evidence="3">KCTC 12899</strain>
    </source>
</reference>
<evidence type="ECO:0000313" key="4">
    <source>
        <dbReference type="Proteomes" id="UP000664417"/>
    </source>
</evidence>
<dbReference type="InterPro" id="IPR051803">
    <property type="entry name" value="TA_system_RelE-like_toxin"/>
</dbReference>
<name>A0A8J7U3G7_9BACT</name>